<dbReference type="PANTHER" id="PTHR22600">
    <property type="entry name" value="BETA-HEXOSAMINIDASE"/>
    <property type="match status" value="1"/>
</dbReference>
<organism evidence="8 9">
    <name type="scientific">Saccharopolyspora antimicrobica</name>
    <dbReference type="NCBI Taxonomy" id="455193"/>
    <lineage>
        <taxon>Bacteria</taxon>
        <taxon>Bacillati</taxon>
        <taxon>Actinomycetota</taxon>
        <taxon>Actinomycetes</taxon>
        <taxon>Pseudonocardiales</taxon>
        <taxon>Pseudonocardiaceae</taxon>
        <taxon>Saccharopolyspora</taxon>
    </lineage>
</organism>
<dbReference type="PRINTS" id="PR00738">
    <property type="entry name" value="GLHYDRLASE20"/>
</dbReference>
<reference evidence="7 10" key="2">
    <citation type="submission" date="2018-10" db="EMBL/GenBank/DDBJ databases">
        <title>Sequencing the genomes of 1000 actinobacteria strains.</title>
        <authorList>
            <person name="Klenk H.-P."/>
        </authorList>
    </citation>
    <scope>NUCLEOTIDE SEQUENCE [LARGE SCALE GENOMIC DNA]</scope>
    <source>
        <strain evidence="7 10">DSM 45119</strain>
    </source>
</reference>
<dbReference type="EMBL" id="RBXX01000002">
    <property type="protein sequence ID" value="RKT87111.1"/>
    <property type="molecule type" value="Genomic_DNA"/>
</dbReference>
<sequence length="386" mass="42127">MEVRVSLRSTASAEWRPCRICRGNVPGLEQSARPGRVIDLVARYKLNVLHLHLTDSEAWRLASTRYPRLDSVGDGVPISVGDLAGLDERAAARGVTIVREVDLPGHSAAAVRAYPELAADTRAARLGYLDPTVPSARDFIEAEATEFAECSPAAFVHLGGDEPFGMPMPAYVEAVRLAVGAAHAAGRRVVAWQEAVRAGALTEADIMQFWIGAENVIDADAKKAELPPEAYRFVDEMVELFAQAPADLPLAASSGVPVLISSNDVLYLDRRYAEPAATPEGERRRERLGFSDYPAKTLREMHEWMPERLVAGHDVQIAGVEAVLWAETIESFDDLAFLLLPRLGSAAERAWQAAPTGWEEFAVRIAPHRAVWERTGWSAAFELGGQ</sequence>
<keyword evidence="4" id="KW-0378">Hydrolase</keyword>
<dbReference type="RefSeq" id="WP_093149305.1">
    <property type="nucleotide sequence ID" value="NZ_FOUP01000002.1"/>
</dbReference>
<dbReference type="EMBL" id="FOUP01000002">
    <property type="protein sequence ID" value="SFN07414.1"/>
    <property type="molecule type" value="Genomic_DNA"/>
</dbReference>
<dbReference type="SUPFAM" id="SSF51445">
    <property type="entry name" value="(Trans)glycosidases"/>
    <property type="match status" value="1"/>
</dbReference>
<dbReference type="Pfam" id="PF00728">
    <property type="entry name" value="Glyco_hydro_20"/>
    <property type="match status" value="2"/>
</dbReference>
<dbReference type="PANTHER" id="PTHR22600:SF57">
    <property type="entry name" value="BETA-N-ACETYLHEXOSAMINIDASE"/>
    <property type="match status" value="1"/>
</dbReference>
<name>A0A1I4W1F5_9PSEU</name>
<protein>
    <recommendedName>
        <fullName evidence="3">beta-N-acetylhexosaminidase</fullName>
        <ecNumber evidence="3">3.2.1.52</ecNumber>
    </recommendedName>
</protein>
<comment type="similarity">
    <text evidence="2">Belongs to the glycosyl hydrolase 20 family.</text>
</comment>
<evidence type="ECO:0000256" key="1">
    <source>
        <dbReference type="ARBA" id="ARBA00001231"/>
    </source>
</evidence>
<dbReference type="GO" id="GO:0016020">
    <property type="term" value="C:membrane"/>
    <property type="evidence" value="ECO:0007669"/>
    <property type="project" value="TreeGrafter"/>
</dbReference>
<dbReference type="GO" id="GO:0005975">
    <property type="term" value="P:carbohydrate metabolic process"/>
    <property type="evidence" value="ECO:0007669"/>
    <property type="project" value="InterPro"/>
</dbReference>
<dbReference type="EC" id="3.2.1.52" evidence="3"/>
<evidence type="ECO:0000313" key="8">
    <source>
        <dbReference type="EMBL" id="SFN07414.1"/>
    </source>
</evidence>
<comment type="catalytic activity">
    <reaction evidence="1">
        <text>Hydrolysis of terminal non-reducing N-acetyl-D-hexosamine residues in N-acetyl-beta-D-hexosaminides.</text>
        <dbReference type="EC" id="3.2.1.52"/>
    </reaction>
</comment>
<keyword evidence="10" id="KW-1185">Reference proteome</keyword>
<feature type="domain" description="Glycoside hydrolase family 20 catalytic" evidence="6">
    <location>
        <begin position="36"/>
        <end position="163"/>
    </location>
</feature>
<proteinExistence type="inferred from homology"/>
<evidence type="ECO:0000256" key="5">
    <source>
        <dbReference type="PIRSR" id="PIRSR625705-1"/>
    </source>
</evidence>
<dbReference type="InterPro" id="IPR025705">
    <property type="entry name" value="Beta_hexosaminidase_sua/sub"/>
</dbReference>
<evidence type="ECO:0000313" key="10">
    <source>
        <dbReference type="Proteomes" id="UP000270697"/>
    </source>
</evidence>
<reference evidence="8 9" key="1">
    <citation type="submission" date="2016-10" db="EMBL/GenBank/DDBJ databases">
        <authorList>
            <person name="de Groot N.N."/>
        </authorList>
    </citation>
    <scope>NUCLEOTIDE SEQUENCE [LARGE SCALE GENOMIC DNA]</scope>
    <source>
        <strain evidence="8 9">CPCC 201259</strain>
    </source>
</reference>
<dbReference type="GO" id="GO:0004563">
    <property type="term" value="F:beta-N-acetylhexosaminidase activity"/>
    <property type="evidence" value="ECO:0007669"/>
    <property type="project" value="UniProtKB-EC"/>
</dbReference>
<feature type="domain" description="Glycoside hydrolase family 20 catalytic" evidence="6">
    <location>
        <begin position="245"/>
        <end position="353"/>
    </location>
</feature>
<evidence type="ECO:0000259" key="6">
    <source>
        <dbReference type="Pfam" id="PF00728"/>
    </source>
</evidence>
<dbReference type="InterPro" id="IPR017853">
    <property type="entry name" value="GH"/>
</dbReference>
<dbReference type="InterPro" id="IPR015883">
    <property type="entry name" value="Glyco_hydro_20_cat"/>
</dbReference>
<dbReference type="Proteomes" id="UP000199398">
    <property type="component" value="Unassembled WGS sequence"/>
</dbReference>
<gene>
    <name evidence="7" type="ORF">ATL45_5500</name>
    <name evidence="8" type="ORF">SAMN05421805_102487</name>
</gene>
<dbReference type="STRING" id="455193.SAMN05421805_102487"/>
<evidence type="ECO:0000256" key="4">
    <source>
        <dbReference type="ARBA" id="ARBA00022801"/>
    </source>
</evidence>
<evidence type="ECO:0000256" key="3">
    <source>
        <dbReference type="ARBA" id="ARBA00012663"/>
    </source>
</evidence>
<evidence type="ECO:0000313" key="7">
    <source>
        <dbReference type="EMBL" id="RKT87111.1"/>
    </source>
</evidence>
<dbReference type="Proteomes" id="UP000270697">
    <property type="component" value="Unassembled WGS sequence"/>
</dbReference>
<evidence type="ECO:0000256" key="2">
    <source>
        <dbReference type="ARBA" id="ARBA00006285"/>
    </source>
</evidence>
<accession>A0A1I4W1F5</accession>
<feature type="active site" description="Proton donor" evidence="5">
    <location>
        <position position="162"/>
    </location>
</feature>
<evidence type="ECO:0000313" key="9">
    <source>
        <dbReference type="Proteomes" id="UP000199398"/>
    </source>
</evidence>
<dbReference type="AlphaFoldDB" id="A0A1I4W1F5"/>
<dbReference type="Gene3D" id="3.20.20.80">
    <property type="entry name" value="Glycosidases"/>
    <property type="match status" value="1"/>
</dbReference>
<dbReference type="GO" id="GO:0030203">
    <property type="term" value="P:glycosaminoglycan metabolic process"/>
    <property type="evidence" value="ECO:0007669"/>
    <property type="project" value="TreeGrafter"/>
</dbReference>